<feature type="signal peptide" evidence="1">
    <location>
        <begin position="1"/>
        <end position="19"/>
    </location>
</feature>
<evidence type="ECO:0000313" key="3">
    <source>
        <dbReference type="Proteomes" id="UP000483820"/>
    </source>
</evidence>
<reference evidence="2 3" key="1">
    <citation type="submission" date="2019-12" db="EMBL/GenBank/DDBJ databases">
        <title>Chromosome-level assembly of the Caenorhabditis remanei genome.</title>
        <authorList>
            <person name="Teterina A.A."/>
            <person name="Willis J.H."/>
            <person name="Phillips P.C."/>
        </authorList>
    </citation>
    <scope>NUCLEOTIDE SEQUENCE [LARGE SCALE GENOMIC DNA]</scope>
    <source>
        <strain evidence="2 3">PX506</strain>
        <tissue evidence="2">Whole organism</tissue>
    </source>
</reference>
<comment type="caution">
    <text evidence="2">The sequence shown here is derived from an EMBL/GenBank/DDBJ whole genome shotgun (WGS) entry which is preliminary data.</text>
</comment>
<sequence>MRVFVFCFVLLFLITDISGAPVETGNGTEQAVLKKKSSMAELAPPLELDPTCHVISCYRNMLNMSNNCEKGEYLHSFKKCEKKFFREDTCCKKKKDA</sequence>
<dbReference type="GeneID" id="9825465"/>
<name>A0A6A5GBD8_CAERE</name>
<proteinExistence type="predicted"/>
<accession>A0A6A5GBD8</accession>
<dbReference type="CTD" id="9825465"/>
<dbReference type="Proteomes" id="UP000483820">
    <property type="component" value="Chromosome V"/>
</dbReference>
<feature type="chain" id="PRO_5025362937" evidence="1">
    <location>
        <begin position="20"/>
        <end position="97"/>
    </location>
</feature>
<gene>
    <name evidence="2" type="ORF">GCK72_018973</name>
</gene>
<dbReference type="EMBL" id="WUAV01000005">
    <property type="protein sequence ID" value="KAF1752418.1"/>
    <property type="molecule type" value="Genomic_DNA"/>
</dbReference>
<evidence type="ECO:0000313" key="2">
    <source>
        <dbReference type="EMBL" id="KAF1752418.1"/>
    </source>
</evidence>
<organism evidence="2 3">
    <name type="scientific">Caenorhabditis remanei</name>
    <name type="common">Caenorhabditis vulgaris</name>
    <dbReference type="NCBI Taxonomy" id="31234"/>
    <lineage>
        <taxon>Eukaryota</taxon>
        <taxon>Metazoa</taxon>
        <taxon>Ecdysozoa</taxon>
        <taxon>Nematoda</taxon>
        <taxon>Chromadorea</taxon>
        <taxon>Rhabditida</taxon>
        <taxon>Rhabditina</taxon>
        <taxon>Rhabditomorpha</taxon>
        <taxon>Rhabditoidea</taxon>
        <taxon>Rhabditidae</taxon>
        <taxon>Peloderinae</taxon>
        <taxon>Caenorhabditis</taxon>
    </lineage>
</organism>
<keyword evidence="1" id="KW-0732">Signal</keyword>
<evidence type="ECO:0000256" key="1">
    <source>
        <dbReference type="SAM" id="SignalP"/>
    </source>
</evidence>
<dbReference type="KEGG" id="crq:GCK72_018973"/>
<protein>
    <submittedName>
        <fullName evidence="2">Uncharacterized protein</fullName>
    </submittedName>
</protein>
<dbReference type="RefSeq" id="XP_003110396.2">
    <property type="nucleotide sequence ID" value="XM_003110348.2"/>
</dbReference>
<dbReference type="AlphaFoldDB" id="A0A6A5GBD8"/>